<keyword evidence="2 13" id="KW-0813">Transport</keyword>
<comment type="function">
    <text evidence="10 13">F(1)F(0) ATP synthase produces ATP from ADP in the presence of a proton or sodium gradient. F-type ATPases consist of two structural domains, F(1) containing the extramembraneous catalytic core and F(0) containing the membrane proton channel, linked together by a central stalk and a peripheral stalk. During catalysis, ATP synthesis in the catalytic domain of F(1) is coupled via a rotary mechanism of the central stalk subunits to proton translocation.</text>
</comment>
<dbReference type="AlphaFoldDB" id="A0A163CDG2"/>
<evidence type="ECO:0000313" key="18">
    <source>
        <dbReference type="Proteomes" id="UP000185657"/>
    </source>
</evidence>
<dbReference type="GO" id="GO:0045259">
    <property type="term" value="C:proton-transporting ATP synthase complex"/>
    <property type="evidence" value="ECO:0007669"/>
    <property type="project" value="UniProtKB-KW"/>
</dbReference>
<evidence type="ECO:0000256" key="7">
    <source>
        <dbReference type="ARBA" id="ARBA00023065"/>
    </source>
</evidence>
<evidence type="ECO:0000256" key="13">
    <source>
        <dbReference type="HAMAP-Rule" id="MF_01398"/>
    </source>
</evidence>
<dbReference type="PANTHER" id="PTHR33445:SF2">
    <property type="entry name" value="ATP SYNTHASE SUBUNIT B', CHLOROPLASTIC"/>
    <property type="match status" value="1"/>
</dbReference>
<evidence type="ECO:0000256" key="15">
    <source>
        <dbReference type="SAM" id="Coils"/>
    </source>
</evidence>
<evidence type="ECO:0000256" key="6">
    <source>
        <dbReference type="ARBA" id="ARBA00022989"/>
    </source>
</evidence>
<dbReference type="CDD" id="cd06503">
    <property type="entry name" value="ATP-synt_Fo_b"/>
    <property type="match status" value="1"/>
</dbReference>
<keyword evidence="8 13" id="KW-0472">Membrane</keyword>
<dbReference type="EMBL" id="LVWD01000016">
    <property type="protein sequence ID" value="OAD41419.1"/>
    <property type="molecule type" value="Genomic_DNA"/>
</dbReference>
<keyword evidence="3 13" id="KW-0138">CF(0)</keyword>
<keyword evidence="7 13" id="KW-0406">Ion transport</keyword>
<gene>
    <name evidence="13" type="primary">atpF</name>
    <name evidence="16" type="ORF">LPB072_21240</name>
    <name evidence="17" type="ORF">LPB72_12915</name>
</gene>
<dbReference type="InterPro" id="IPR002146">
    <property type="entry name" value="ATP_synth_b/b'su_bac/chlpt"/>
</dbReference>
<dbReference type="HAMAP" id="MF_01398">
    <property type="entry name" value="ATP_synth_b_bprime"/>
    <property type="match status" value="1"/>
</dbReference>
<dbReference type="RefSeq" id="WP_066091322.1">
    <property type="nucleotide sequence ID" value="NZ_CP017476.1"/>
</dbReference>
<evidence type="ECO:0000256" key="10">
    <source>
        <dbReference type="ARBA" id="ARBA00025198"/>
    </source>
</evidence>
<evidence type="ECO:0000256" key="2">
    <source>
        <dbReference type="ARBA" id="ARBA00022448"/>
    </source>
</evidence>
<evidence type="ECO:0000256" key="9">
    <source>
        <dbReference type="ARBA" id="ARBA00023310"/>
    </source>
</evidence>
<organism evidence="16 19">
    <name type="scientific">Hydrogenophaga crassostreae</name>
    <dbReference type="NCBI Taxonomy" id="1763535"/>
    <lineage>
        <taxon>Bacteria</taxon>
        <taxon>Pseudomonadati</taxon>
        <taxon>Pseudomonadota</taxon>
        <taxon>Betaproteobacteria</taxon>
        <taxon>Burkholderiales</taxon>
        <taxon>Comamonadaceae</taxon>
        <taxon>Hydrogenophaga</taxon>
    </lineage>
</organism>
<feature type="transmembrane region" description="Helical" evidence="13">
    <location>
        <begin position="6"/>
        <end position="27"/>
    </location>
</feature>
<dbReference type="PANTHER" id="PTHR33445">
    <property type="entry name" value="ATP SYNTHASE SUBUNIT B', CHLOROPLASTIC"/>
    <property type="match status" value="1"/>
</dbReference>
<evidence type="ECO:0000313" key="17">
    <source>
        <dbReference type="EMBL" id="OAD41419.1"/>
    </source>
</evidence>
<keyword evidence="9 13" id="KW-0066">ATP synthesis</keyword>
<reference evidence="16 19" key="2">
    <citation type="submission" date="2016-10" db="EMBL/GenBank/DDBJ databases">
        <title>Hydorgenophaga sp. LPB0072 isolated from gastropod.</title>
        <authorList>
            <person name="Kim E."/>
            <person name="Yi H."/>
        </authorList>
    </citation>
    <scope>NUCLEOTIDE SEQUENCE [LARGE SCALE GENOMIC DNA]</scope>
    <source>
        <strain evidence="16 19">LPB0072</strain>
    </source>
</reference>
<evidence type="ECO:0000256" key="1">
    <source>
        <dbReference type="ARBA" id="ARBA00005513"/>
    </source>
</evidence>
<comment type="function">
    <text evidence="11">Component of the F(0) channel, it forms part of the peripheral stalk, linking F(1) to F(0). The b'-subunit is a diverged and duplicated form of b found in plants and photosynthetic bacteria.</text>
</comment>
<dbReference type="GO" id="GO:0005886">
    <property type="term" value="C:plasma membrane"/>
    <property type="evidence" value="ECO:0007669"/>
    <property type="project" value="UniProtKB-SubCell"/>
</dbReference>
<evidence type="ECO:0000256" key="11">
    <source>
        <dbReference type="ARBA" id="ARBA00025614"/>
    </source>
</evidence>
<dbReference type="OrthoDB" id="466272at2"/>
<sequence>MHLDLWTLLLQAINLAVLLALLRWVLYKPLMTVIDKRQQRIREELAVAKAERQKAEQESQALTAQRAAIDATRDEALNEARQSAEAERLALLASARAAIQAEQAEARQQLGNERQLASRALMTEASSMAVDLATRLIGSSPTPVGDSEFVDALLEHLKATPAQDRERWLGSTQPAPVKLVCATAPSAATLQKVKEQLTQALNTEIALQSDTLPSLLRGAELHFEHGVLSQSWSAELAAARVELHQAPL</sequence>
<keyword evidence="15" id="KW-0175">Coiled coil</keyword>
<dbReference type="Proteomes" id="UP000185680">
    <property type="component" value="Chromosome"/>
</dbReference>
<comment type="subcellular location">
    <subcellularLocation>
        <location evidence="13">Cell membrane</location>
        <topology evidence="13">Single-pass membrane protein</topology>
    </subcellularLocation>
    <subcellularLocation>
        <location evidence="12">Endomembrane system</location>
        <topology evidence="12">Single-pass membrane protein</topology>
    </subcellularLocation>
</comment>
<evidence type="ECO:0000313" key="16">
    <source>
        <dbReference type="EMBL" id="AOW14967.1"/>
    </source>
</evidence>
<dbReference type="GO" id="GO:0012505">
    <property type="term" value="C:endomembrane system"/>
    <property type="evidence" value="ECO:0007669"/>
    <property type="project" value="UniProtKB-SubCell"/>
</dbReference>
<evidence type="ECO:0000313" key="19">
    <source>
        <dbReference type="Proteomes" id="UP000185680"/>
    </source>
</evidence>
<feature type="coiled-coil region" evidence="15">
    <location>
        <begin position="38"/>
        <end position="72"/>
    </location>
</feature>
<dbReference type="Proteomes" id="UP000185657">
    <property type="component" value="Unassembled WGS sequence"/>
</dbReference>
<dbReference type="InterPro" id="IPR050059">
    <property type="entry name" value="ATP_synthase_B_chain"/>
</dbReference>
<dbReference type="Pfam" id="PF00430">
    <property type="entry name" value="ATP-synt_B"/>
    <property type="match status" value="1"/>
</dbReference>
<evidence type="ECO:0000256" key="4">
    <source>
        <dbReference type="ARBA" id="ARBA00022692"/>
    </source>
</evidence>
<dbReference type="GO" id="GO:0046933">
    <property type="term" value="F:proton-transporting ATP synthase activity, rotational mechanism"/>
    <property type="evidence" value="ECO:0007669"/>
    <property type="project" value="UniProtKB-UniRule"/>
</dbReference>
<dbReference type="EMBL" id="CP017476">
    <property type="protein sequence ID" value="AOW14967.1"/>
    <property type="molecule type" value="Genomic_DNA"/>
</dbReference>
<keyword evidence="6 13" id="KW-1133">Transmembrane helix</keyword>
<reference evidence="17 18" key="1">
    <citation type="submission" date="2016-02" db="EMBL/GenBank/DDBJ databases">
        <title>Draft genome sequence of Hydrogenophaga sp. LPB0072.</title>
        <authorList>
            <person name="Shin S.-K."/>
            <person name="Yi H."/>
        </authorList>
    </citation>
    <scope>NUCLEOTIDE SEQUENCE [LARGE SCALE GENOMIC DNA]</scope>
    <source>
        <strain evidence="17 18">LPB0072</strain>
    </source>
</reference>
<keyword evidence="18" id="KW-1185">Reference proteome</keyword>
<evidence type="ECO:0000256" key="14">
    <source>
        <dbReference type="RuleBase" id="RU003848"/>
    </source>
</evidence>
<dbReference type="KEGG" id="hyl:LPB072_21240"/>
<evidence type="ECO:0000256" key="5">
    <source>
        <dbReference type="ARBA" id="ARBA00022781"/>
    </source>
</evidence>
<evidence type="ECO:0000256" key="3">
    <source>
        <dbReference type="ARBA" id="ARBA00022547"/>
    </source>
</evidence>
<keyword evidence="13" id="KW-1003">Cell membrane</keyword>
<protein>
    <recommendedName>
        <fullName evidence="13">ATP synthase subunit b</fullName>
    </recommendedName>
    <alternativeName>
        <fullName evidence="13">ATP synthase F(0) sector subunit b</fullName>
    </alternativeName>
    <alternativeName>
        <fullName evidence="13">ATPase subunit I</fullName>
    </alternativeName>
    <alternativeName>
        <fullName evidence="13">F-type ATPase subunit b</fullName>
        <shortName evidence="13">F-ATPase subunit b</shortName>
    </alternativeName>
</protein>
<dbReference type="GO" id="GO:0046961">
    <property type="term" value="F:proton-transporting ATPase activity, rotational mechanism"/>
    <property type="evidence" value="ECO:0007669"/>
    <property type="project" value="TreeGrafter"/>
</dbReference>
<evidence type="ECO:0000256" key="8">
    <source>
        <dbReference type="ARBA" id="ARBA00023136"/>
    </source>
</evidence>
<accession>A0A163CDG2</accession>
<comment type="similarity">
    <text evidence="1 13 14">Belongs to the ATPase B chain family.</text>
</comment>
<comment type="subunit">
    <text evidence="13">F-type ATPases have 2 components, F(1) - the catalytic core - and F(0) - the membrane proton channel. F(1) has five subunits: alpha(3), beta(3), gamma(1), delta(1), epsilon(1). F(0) has three main subunits: a(1), b(2) and c(10-14). The alpha and beta chains form an alternating ring which encloses part of the gamma chain. F(1) is attached to F(0) by a central stalk formed by the gamma and epsilon chains, while a peripheral stalk is formed by the delta and b chains.</text>
</comment>
<dbReference type="STRING" id="1763535.LPB072_21240"/>
<proteinExistence type="inferred from homology"/>
<keyword evidence="4 13" id="KW-0812">Transmembrane</keyword>
<keyword evidence="5 13" id="KW-0375">Hydrogen ion transport</keyword>
<evidence type="ECO:0000256" key="12">
    <source>
        <dbReference type="ARBA" id="ARBA00037847"/>
    </source>
</evidence>
<name>A0A163CDG2_9BURK</name>